<gene>
    <name evidence="2" type="ORF">SAMN05421783_10418</name>
</gene>
<dbReference type="PROSITE" id="PS51257">
    <property type="entry name" value="PROKAR_LIPOPROTEIN"/>
    <property type="match status" value="1"/>
</dbReference>
<feature type="signal peptide" evidence="1">
    <location>
        <begin position="1"/>
        <end position="25"/>
    </location>
</feature>
<organism evidence="2 3">
    <name type="scientific">Thiocapsa roseopersicina</name>
    <dbReference type="NCBI Taxonomy" id="1058"/>
    <lineage>
        <taxon>Bacteria</taxon>
        <taxon>Pseudomonadati</taxon>
        <taxon>Pseudomonadota</taxon>
        <taxon>Gammaproteobacteria</taxon>
        <taxon>Chromatiales</taxon>
        <taxon>Chromatiaceae</taxon>
        <taxon>Thiocapsa</taxon>
    </lineage>
</organism>
<protein>
    <recommendedName>
        <fullName evidence="4">Lipoprotein</fullName>
    </recommendedName>
</protein>
<keyword evidence="1" id="KW-0732">Signal</keyword>
<dbReference type="STRING" id="1058.SAMN05421783_10418"/>
<keyword evidence="3" id="KW-1185">Reference proteome</keyword>
<feature type="chain" id="PRO_5011490378" description="Lipoprotein" evidence="1">
    <location>
        <begin position="26"/>
        <end position="141"/>
    </location>
</feature>
<proteinExistence type="predicted"/>
<evidence type="ECO:0000313" key="3">
    <source>
        <dbReference type="Proteomes" id="UP000198816"/>
    </source>
</evidence>
<dbReference type="OrthoDB" id="5767675at2"/>
<accession>A0A1H2TJ14</accession>
<dbReference type="RefSeq" id="WP_093029066.1">
    <property type="nucleotide sequence ID" value="NZ_FNNZ01000004.1"/>
</dbReference>
<dbReference type="Proteomes" id="UP000198816">
    <property type="component" value="Unassembled WGS sequence"/>
</dbReference>
<reference evidence="3" key="1">
    <citation type="submission" date="2016-10" db="EMBL/GenBank/DDBJ databases">
        <authorList>
            <person name="Varghese N."/>
            <person name="Submissions S."/>
        </authorList>
    </citation>
    <scope>NUCLEOTIDE SEQUENCE [LARGE SCALE GENOMIC DNA]</scope>
    <source>
        <strain evidence="3">DSM 217</strain>
    </source>
</reference>
<evidence type="ECO:0000313" key="2">
    <source>
        <dbReference type="EMBL" id="SDW43911.1"/>
    </source>
</evidence>
<evidence type="ECO:0008006" key="4">
    <source>
        <dbReference type="Google" id="ProtNLM"/>
    </source>
</evidence>
<dbReference type="EMBL" id="FNNZ01000004">
    <property type="protein sequence ID" value="SDW43911.1"/>
    <property type="molecule type" value="Genomic_DNA"/>
</dbReference>
<name>A0A1H2TJ14_THIRO</name>
<evidence type="ECO:0000256" key="1">
    <source>
        <dbReference type="SAM" id="SignalP"/>
    </source>
</evidence>
<sequence>MHLRHSHLTLMGMTVALLCSAVSCAAASAPKLQGIYSNMEPSVEQGELIGIEIFILPHVRDDAVAYVALIQFADGLPMRPQLVDLSIQDDGISFSAVHPVEGEIEFTGSIDTEGLTGRFDALGEVSLPRGESIWQWGASGR</sequence>
<dbReference type="AlphaFoldDB" id="A0A1H2TJ14"/>